<comment type="similarity">
    <text evidence="1">Belongs to the histone deacetylase family.</text>
</comment>
<keyword evidence="4" id="KW-1185">Reference proteome</keyword>
<dbReference type="GO" id="GO:0004407">
    <property type="term" value="F:histone deacetylase activity"/>
    <property type="evidence" value="ECO:0007669"/>
    <property type="project" value="TreeGrafter"/>
</dbReference>
<name>B8J623_ANAD2</name>
<dbReference type="HOGENOM" id="CLU_007727_8_2_7"/>
<dbReference type="SUPFAM" id="SSF52768">
    <property type="entry name" value="Arginase/deacetylase"/>
    <property type="match status" value="1"/>
</dbReference>
<evidence type="ECO:0000313" key="3">
    <source>
        <dbReference type="EMBL" id="ACL66918.1"/>
    </source>
</evidence>
<dbReference type="InterPro" id="IPR023801">
    <property type="entry name" value="His_deacetylse_dom"/>
</dbReference>
<accession>B8J623</accession>
<sequence length="324" mass="34133">MPRRVLLVSHPDCQAHDPGPGHPERLARLEAALEALAEDAALGPDVLVRVEAARATEQALLRVHTPGHLARVRAHVEAAARTRMLDWLEPETPVSAGSWRAAVAAAGAAIEAAERVARGEAGAAFALVRPPGHHAWADRGGGYCLLNNVAIAARAVQAAGLARRVLVVDWDVHHCDGTQSIFWEDPAVYVLSVHLWPHYPHTGAPEERGAGAGEGTTRNVAVPHGTRAPEQRRLFEEGLAAALAEFQPDLVLLSAGFDPLEGDPEGGLHLEPADLHAMTRTLLARCAAAGCDRIAAVLEGGYVPPRLGQGVVQVVRALAGLPAA</sequence>
<organism evidence="3 4">
    <name type="scientific">Anaeromyxobacter dehalogenans (strain ATCC BAA-258 / DSM 21875 / 2CP-1)</name>
    <dbReference type="NCBI Taxonomy" id="455488"/>
    <lineage>
        <taxon>Bacteria</taxon>
        <taxon>Pseudomonadati</taxon>
        <taxon>Myxococcota</taxon>
        <taxon>Myxococcia</taxon>
        <taxon>Myxococcales</taxon>
        <taxon>Cystobacterineae</taxon>
        <taxon>Anaeromyxobacteraceae</taxon>
        <taxon>Anaeromyxobacter</taxon>
    </lineage>
</organism>
<dbReference type="AlphaFoldDB" id="B8J623"/>
<dbReference type="RefSeq" id="WP_015934700.1">
    <property type="nucleotide sequence ID" value="NC_011891.1"/>
</dbReference>
<dbReference type="EMBL" id="CP001359">
    <property type="protein sequence ID" value="ACL66918.1"/>
    <property type="molecule type" value="Genomic_DNA"/>
</dbReference>
<dbReference type="Gene3D" id="3.40.800.20">
    <property type="entry name" value="Histone deacetylase domain"/>
    <property type="match status" value="1"/>
</dbReference>
<dbReference type="PRINTS" id="PR01270">
    <property type="entry name" value="HDASUPER"/>
</dbReference>
<dbReference type="CDD" id="cd09992">
    <property type="entry name" value="HDAC_classII"/>
    <property type="match status" value="1"/>
</dbReference>
<dbReference type="Proteomes" id="UP000007089">
    <property type="component" value="Chromosome"/>
</dbReference>
<evidence type="ECO:0000259" key="2">
    <source>
        <dbReference type="Pfam" id="PF00850"/>
    </source>
</evidence>
<dbReference type="InterPro" id="IPR023696">
    <property type="entry name" value="Ureohydrolase_dom_sf"/>
</dbReference>
<dbReference type="InterPro" id="IPR037138">
    <property type="entry name" value="His_deacetylse_dom_sf"/>
</dbReference>
<evidence type="ECO:0000313" key="4">
    <source>
        <dbReference type="Proteomes" id="UP000007089"/>
    </source>
</evidence>
<dbReference type="InterPro" id="IPR000286">
    <property type="entry name" value="HDACs"/>
</dbReference>
<feature type="domain" description="Histone deacetylase" evidence="2">
    <location>
        <begin position="22"/>
        <end position="318"/>
    </location>
</feature>
<protein>
    <submittedName>
        <fullName evidence="3">Histone deacetylase superfamily</fullName>
    </submittedName>
</protein>
<dbReference type="GO" id="GO:0040029">
    <property type="term" value="P:epigenetic regulation of gene expression"/>
    <property type="evidence" value="ECO:0007669"/>
    <property type="project" value="TreeGrafter"/>
</dbReference>
<dbReference type="Pfam" id="PF00850">
    <property type="entry name" value="Hist_deacetyl"/>
    <property type="match status" value="1"/>
</dbReference>
<proteinExistence type="inferred from homology"/>
<dbReference type="KEGG" id="acp:A2cp1_3588"/>
<gene>
    <name evidence="3" type="ordered locus">A2cp1_3588</name>
</gene>
<dbReference type="PANTHER" id="PTHR10625">
    <property type="entry name" value="HISTONE DEACETYLASE HDAC1-RELATED"/>
    <property type="match status" value="1"/>
</dbReference>
<reference evidence="3" key="1">
    <citation type="submission" date="2009-01" db="EMBL/GenBank/DDBJ databases">
        <title>Complete sequence of Anaeromyxobacter dehalogenans 2CP-1.</title>
        <authorList>
            <consortium name="US DOE Joint Genome Institute"/>
            <person name="Lucas S."/>
            <person name="Copeland A."/>
            <person name="Lapidus A."/>
            <person name="Glavina del Rio T."/>
            <person name="Dalin E."/>
            <person name="Tice H."/>
            <person name="Bruce D."/>
            <person name="Goodwin L."/>
            <person name="Pitluck S."/>
            <person name="Saunders E."/>
            <person name="Brettin T."/>
            <person name="Detter J.C."/>
            <person name="Han C."/>
            <person name="Larimer F."/>
            <person name="Land M."/>
            <person name="Hauser L."/>
            <person name="Kyrpides N."/>
            <person name="Ovchinnikova G."/>
            <person name="Beliaev A.S."/>
            <person name="Richardson P."/>
        </authorList>
    </citation>
    <scope>NUCLEOTIDE SEQUENCE</scope>
    <source>
        <strain evidence="3">2CP-1</strain>
    </source>
</reference>
<evidence type="ECO:0000256" key="1">
    <source>
        <dbReference type="ARBA" id="ARBA00005947"/>
    </source>
</evidence>